<proteinExistence type="predicted"/>
<feature type="region of interest" description="Disordered" evidence="1">
    <location>
        <begin position="185"/>
        <end position="224"/>
    </location>
</feature>
<organism evidence="2 3">
    <name type="scientific">Mycena albidolilacea</name>
    <dbReference type="NCBI Taxonomy" id="1033008"/>
    <lineage>
        <taxon>Eukaryota</taxon>
        <taxon>Fungi</taxon>
        <taxon>Dikarya</taxon>
        <taxon>Basidiomycota</taxon>
        <taxon>Agaricomycotina</taxon>
        <taxon>Agaricomycetes</taxon>
        <taxon>Agaricomycetidae</taxon>
        <taxon>Agaricales</taxon>
        <taxon>Marasmiineae</taxon>
        <taxon>Mycenaceae</taxon>
        <taxon>Mycena</taxon>
    </lineage>
</organism>
<evidence type="ECO:0000313" key="2">
    <source>
        <dbReference type="EMBL" id="KAJ7337543.1"/>
    </source>
</evidence>
<protein>
    <submittedName>
        <fullName evidence="2">Uncharacterized protein</fullName>
    </submittedName>
</protein>
<evidence type="ECO:0000256" key="1">
    <source>
        <dbReference type="SAM" id="MobiDB-lite"/>
    </source>
</evidence>
<name>A0AAD6ZT67_9AGAR</name>
<dbReference type="Proteomes" id="UP001218218">
    <property type="component" value="Unassembled WGS sequence"/>
</dbReference>
<reference evidence="2" key="1">
    <citation type="submission" date="2023-03" db="EMBL/GenBank/DDBJ databases">
        <title>Massive genome expansion in bonnet fungi (Mycena s.s.) driven by repeated elements and novel gene families across ecological guilds.</title>
        <authorList>
            <consortium name="Lawrence Berkeley National Laboratory"/>
            <person name="Harder C.B."/>
            <person name="Miyauchi S."/>
            <person name="Viragh M."/>
            <person name="Kuo A."/>
            <person name="Thoen E."/>
            <person name="Andreopoulos B."/>
            <person name="Lu D."/>
            <person name="Skrede I."/>
            <person name="Drula E."/>
            <person name="Henrissat B."/>
            <person name="Morin E."/>
            <person name="Kohler A."/>
            <person name="Barry K."/>
            <person name="LaButti K."/>
            <person name="Morin E."/>
            <person name="Salamov A."/>
            <person name="Lipzen A."/>
            <person name="Mereny Z."/>
            <person name="Hegedus B."/>
            <person name="Baldrian P."/>
            <person name="Stursova M."/>
            <person name="Weitz H."/>
            <person name="Taylor A."/>
            <person name="Grigoriev I.V."/>
            <person name="Nagy L.G."/>
            <person name="Martin F."/>
            <person name="Kauserud H."/>
        </authorList>
    </citation>
    <scope>NUCLEOTIDE SEQUENCE</scope>
    <source>
        <strain evidence="2">CBHHK002</strain>
    </source>
</reference>
<keyword evidence="3" id="KW-1185">Reference proteome</keyword>
<comment type="caution">
    <text evidence="2">The sequence shown here is derived from an EMBL/GenBank/DDBJ whole genome shotgun (WGS) entry which is preliminary data.</text>
</comment>
<dbReference type="AlphaFoldDB" id="A0AAD6ZT67"/>
<evidence type="ECO:0000313" key="3">
    <source>
        <dbReference type="Proteomes" id="UP001218218"/>
    </source>
</evidence>
<gene>
    <name evidence="2" type="ORF">DFH08DRAFT_939033</name>
</gene>
<accession>A0AAD6ZT67</accession>
<sequence length="224" mass="24914">MTSKCVSSKFKPRSTGLSTDSIPIDRSVTGLHRPYCIRYGPNTASTGRFVCYGRGPIRPYAAIRFDTVSDGGQLDLRHLLQQRAQILGCSRSYADAAELDVARLVPTSDLQITPNQSLATLVADFGAPSTSIPSNCNIGFERLKMAVLRRIRCYGTDKYGVQFRSTVGVLFLPAVRLWTQATQRGSGSDADSEVSYFARRRARSKIQNQRRGEKKKRNKEEQKS</sequence>
<dbReference type="EMBL" id="JARIHO010000029">
    <property type="protein sequence ID" value="KAJ7337543.1"/>
    <property type="molecule type" value="Genomic_DNA"/>
</dbReference>